<keyword evidence="1" id="KW-0969">Cilium</keyword>
<dbReference type="InterPro" id="IPR005186">
    <property type="entry name" value="FlaG"/>
</dbReference>
<dbReference type="SUPFAM" id="SSF160214">
    <property type="entry name" value="FlaG-like"/>
    <property type="match status" value="1"/>
</dbReference>
<name>A0A939HBF2_9CLOT</name>
<dbReference type="RefSeq" id="WP_207599877.1">
    <property type="nucleotide sequence ID" value="NZ_JAFNJU010000007.1"/>
</dbReference>
<reference evidence="1" key="1">
    <citation type="submission" date="2021-03" db="EMBL/GenBank/DDBJ databases">
        <title>Proteiniclasticum marinus sp. nov., isolated from tidal flat sediment.</title>
        <authorList>
            <person name="Namirimu T."/>
            <person name="Yang J.-A."/>
            <person name="Yang S.-H."/>
            <person name="Kim Y.-J."/>
            <person name="Kwon K.K."/>
        </authorList>
    </citation>
    <scope>NUCLEOTIDE SEQUENCE</scope>
    <source>
        <strain evidence="1">SCR006</strain>
    </source>
</reference>
<dbReference type="AlphaFoldDB" id="A0A939HBF2"/>
<organism evidence="1 2">
    <name type="scientific">Proteiniclasticum aestuarii</name>
    <dbReference type="NCBI Taxonomy" id="2817862"/>
    <lineage>
        <taxon>Bacteria</taxon>
        <taxon>Bacillati</taxon>
        <taxon>Bacillota</taxon>
        <taxon>Clostridia</taxon>
        <taxon>Eubacteriales</taxon>
        <taxon>Clostridiaceae</taxon>
        <taxon>Proteiniclasticum</taxon>
    </lineage>
</organism>
<dbReference type="InterPro" id="IPR035924">
    <property type="entry name" value="FlaG-like_sf"/>
</dbReference>
<dbReference type="PANTHER" id="PTHR37166:SF1">
    <property type="entry name" value="PROTEIN FLAG"/>
    <property type="match status" value="1"/>
</dbReference>
<keyword evidence="2" id="KW-1185">Reference proteome</keyword>
<dbReference type="Gene3D" id="3.30.160.170">
    <property type="entry name" value="FlaG-like"/>
    <property type="match status" value="1"/>
</dbReference>
<dbReference type="EMBL" id="JAFNJU010000007">
    <property type="protein sequence ID" value="MBO1265353.1"/>
    <property type="molecule type" value="Genomic_DNA"/>
</dbReference>
<keyword evidence="1" id="KW-0966">Cell projection</keyword>
<protein>
    <submittedName>
        <fullName evidence="1">Flagellar protein FlaG</fullName>
    </submittedName>
</protein>
<sequence length="125" mass="14513">MIQISGITDTNVKPVPKIEALKVEKISHNLKEEQAIEYRKFPDNEDEKEFTKEEVERAVTSTNRLLNDEHKTQYKFEVHEGTGRVMVNLIDTKTKEVIKEIPPEKILDLVANIWERIGILVDERG</sequence>
<keyword evidence="1" id="KW-0282">Flagellum</keyword>
<evidence type="ECO:0000313" key="1">
    <source>
        <dbReference type="EMBL" id="MBO1265353.1"/>
    </source>
</evidence>
<dbReference type="Pfam" id="PF03646">
    <property type="entry name" value="FlaG"/>
    <property type="match status" value="1"/>
</dbReference>
<dbReference type="Proteomes" id="UP000664218">
    <property type="component" value="Unassembled WGS sequence"/>
</dbReference>
<comment type="caution">
    <text evidence="1">The sequence shown here is derived from an EMBL/GenBank/DDBJ whole genome shotgun (WGS) entry which is preliminary data.</text>
</comment>
<dbReference type="PANTHER" id="PTHR37166">
    <property type="entry name" value="PROTEIN FLAG"/>
    <property type="match status" value="1"/>
</dbReference>
<accession>A0A939HBF2</accession>
<evidence type="ECO:0000313" key="2">
    <source>
        <dbReference type="Proteomes" id="UP000664218"/>
    </source>
</evidence>
<proteinExistence type="predicted"/>
<gene>
    <name evidence="1" type="ORF">J3A84_09955</name>
</gene>